<proteinExistence type="predicted"/>
<reference evidence="1 2" key="1">
    <citation type="journal article" date="2019" name="Sci. Rep.">
        <title>Orb-weaving spider Araneus ventricosus genome elucidates the spidroin gene catalogue.</title>
        <authorList>
            <person name="Kono N."/>
            <person name="Nakamura H."/>
            <person name="Ohtoshi R."/>
            <person name="Moran D.A.P."/>
            <person name="Shinohara A."/>
            <person name="Yoshida Y."/>
            <person name="Fujiwara M."/>
            <person name="Mori M."/>
            <person name="Tomita M."/>
            <person name="Arakawa K."/>
        </authorList>
    </citation>
    <scope>NUCLEOTIDE SEQUENCE [LARGE SCALE GENOMIC DNA]</scope>
</reference>
<sequence length="79" mass="9072">MDLVILNRCQMMSTTHKPTASSPLHITPEDGRLTLDVRFDKHQAYIHDGCLGDKVFEPGILQPRSRDLNTKPPWPLRHQ</sequence>
<evidence type="ECO:0000313" key="1">
    <source>
        <dbReference type="EMBL" id="GBL95241.1"/>
    </source>
</evidence>
<dbReference type="AlphaFoldDB" id="A0A4Y2BSP8"/>
<evidence type="ECO:0000313" key="2">
    <source>
        <dbReference type="Proteomes" id="UP000499080"/>
    </source>
</evidence>
<name>A0A4Y2BSP8_ARAVE</name>
<protein>
    <submittedName>
        <fullName evidence="1">Uncharacterized protein</fullName>
    </submittedName>
</protein>
<accession>A0A4Y2BSP8</accession>
<keyword evidence="2" id="KW-1185">Reference proteome</keyword>
<dbReference type="Proteomes" id="UP000499080">
    <property type="component" value="Unassembled WGS sequence"/>
</dbReference>
<gene>
    <name evidence="1" type="ORF">AVEN_37707_1</name>
</gene>
<organism evidence="1 2">
    <name type="scientific">Araneus ventricosus</name>
    <name type="common">Orbweaver spider</name>
    <name type="synonym">Epeira ventricosa</name>
    <dbReference type="NCBI Taxonomy" id="182803"/>
    <lineage>
        <taxon>Eukaryota</taxon>
        <taxon>Metazoa</taxon>
        <taxon>Ecdysozoa</taxon>
        <taxon>Arthropoda</taxon>
        <taxon>Chelicerata</taxon>
        <taxon>Arachnida</taxon>
        <taxon>Araneae</taxon>
        <taxon>Araneomorphae</taxon>
        <taxon>Entelegynae</taxon>
        <taxon>Araneoidea</taxon>
        <taxon>Araneidae</taxon>
        <taxon>Araneus</taxon>
    </lineage>
</organism>
<dbReference type="EMBL" id="BGPR01000110">
    <property type="protein sequence ID" value="GBL95241.1"/>
    <property type="molecule type" value="Genomic_DNA"/>
</dbReference>
<comment type="caution">
    <text evidence="1">The sequence shown here is derived from an EMBL/GenBank/DDBJ whole genome shotgun (WGS) entry which is preliminary data.</text>
</comment>